<gene>
    <name evidence="1" type="ORF">SAMN04489764_1605</name>
</gene>
<name>A0A1H1CR56_9ACTN</name>
<reference evidence="1 2" key="1">
    <citation type="submission" date="2016-10" db="EMBL/GenBank/DDBJ databases">
        <authorList>
            <person name="de Groot N.N."/>
        </authorList>
    </citation>
    <scope>NUCLEOTIDE SEQUENCE [LARGE SCALE GENOMIC DNA]</scope>
    <source>
        <strain evidence="1 2">DSM 43794</strain>
    </source>
</reference>
<organism evidence="1 2">
    <name type="scientific">Thermostaphylospora chromogena</name>
    <dbReference type="NCBI Taxonomy" id="35622"/>
    <lineage>
        <taxon>Bacteria</taxon>
        <taxon>Bacillati</taxon>
        <taxon>Actinomycetota</taxon>
        <taxon>Actinomycetes</taxon>
        <taxon>Streptosporangiales</taxon>
        <taxon>Thermomonosporaceae</taxon>
        <taxon>Thermostaphylospora</taxon>
    </lineage>
</organism>
<evidence type="ECO:0000313" key="1">
    <source>
        <dbReference type="EMBL" id="SDQ66745.1"/>
    </source>
</evidence>
<accession>A0A1H1CR56</accession>
<sequence>MCTYAMVDYKVHYVCIACRQSHKLPWDGAEHLCTRCRTPMLFAGHDFAAPRKTDDRKWAAVEAVLKAGLRYEGFQFCGCGREPKYRPRTSAQVRARRRVAARKGLTEAEALALPDPADA</sequence>
<dbReference type="RefSeq" id="WP_207549904.1">
    <property type="nucleotide sequence ID" value="NZ_FNKK01000002.1"/>
</dbReference>
<dbReference type="STRING" id="35622.SAMN04489764_1605"/>
<proteinExistence type="predicted"/>
<dbReference type="EMBL" id="FNKK01000002">
    <property type="protein sequence ID" value="SDQ66745.1"/>
    <property type="molecule type" value="Genomic_DNA"/>
</dbReference>
<evidence type="ECO:0000313" key="2">
    <source>
        <dbReference type="Proteomes" id="UP000217103"/>
    </source>
</evidence>
<dbReference type="Proteomes" id="UP000217103">
    <property type="component" value="Unassembled WGS sequence"/>
</dbReference>
<protein>
    <recommendedName>
        <fullName evidence="3">Deoxyxylulose-5-phosphate synthase</fullName>
    </recommendedName>
</protein>
<keyword evidence="2" id="KW-1185">Reference proteome</keyword>
<dbReference type="AlphaFoldDB" id="A0A1H1CR56"/>
<evidence type="ECO:0008006" key="3">
    <source>
        <dbReference type="Google" id="ProtNLM"/>
    </source>
</evidence>